<evidence type="ECO:0000256" key="8">
    <source>
        <dbReference type="ARBA" id="ARBA00022989"/>
    </source>
</evidence>
<dbReference type="InterPro" id="IPR036097">
    <property type="entry name" value="HisK_dim/P_sf"/>
</dbReference>
<dbReference type="PANTHER" id="PTHR45436:SF5">
    <property type="entry name" value="SENSOR HISTIDINE KINASE TRCS"/>
    <property type="match status" value="1"/>
</dbReference>
<dbReference type="PRINTS" id="PR00344">
    <property type="entry name" value="BCTRLSENSOR"/>
</dbReference>
<accession>A0A024HGL5</accession>
<reference evidence="12 13" key="2">
    <citation type="submission" date="2014-05" db="EMBL/GenBank/DDBJ databases">
        <title>Genome sequence of the 3-chlorobenzoate degrading bacterium Pseudomonas knackmussii B13 shows multiple evidence for horizontal gene transfer.</title>
        <authorList>
            <person name="Miyazaki R."/>
            <person name="Bertelli C."/>
            <person name="Falquet L."/>
            <person name="Robinson-Rechavi M."/>
            <person name="Gharib W."/>
            <person name="Roy S."/>
            <person name="Van der Meer J.R."/>
        </authorList>
    </citation>
    <scope>NUCLEOTIDE SEQUENCE [LARGE SCALE GENOMIC DNA]</scope>
    <source>
        <strain evidence="12 13">B13</strain>
    </source>
</reference>
<keyword evidence="9 10" id="KW-0472">Membrane</keyword>
<dbReference type="SMART" id="SM00387">
    <property type="entry name" value="HATPase_c"/>
    <property type="match status" value="1"/>
</dbReference>
<dbReference type="CDD" id="cd00082">
    <property type="entry name" value="HisKA"/>
    <property type="match status" value="1"/>
</dbReference>
<dbReference type="AlphaFoldDB" id="A0A024HGL5"/>
<dbReference type="OrthoDB" id="9806704at2"/>
<keyword evidence="8 10" id="KW-1133">Transmembrane helix</keyword>
<dbReference type="SUPFAM" id="SSF47384">
    <property type="entry name" value="Homodimeric domain of signal transducing histidine kinase"/>
    <property type="match status" value="1"/>
</dbReference>
<name>A0A024HGL5_PSEKB</name>
<evidence type="ECO:0000256" key="10">
    <source>
        <dbReference type="SAM" id="Phobius"/>
    </source>
</evidence>
<dbReference type="Gene3D" id="1.10.287.130">
    <property type="match status" value="1"/>
</dbReference>
<dbReference type="PANTHER" id="PTHR45436">
    <property type="entry name" value="SENSOR HISTIDINE KINASE YKOH"/>
    <property type="match status" value="1"/>
</dbReference>
<dbReference type="PATRIC" id="fig|1301098.3.peg.2834"/>
<feature type="domain" description="Histidine kinase" evidence="11">
    <location>
        <begin position="253"/>
        <end position="469"/>
    </location>
</feature>
<dbReference type="EMBL" id="HG322950">
    <property type="protein sequence ID" value="CDF84165.1"/>
    <property type="molecule type" value="Genomic_DNA"/>
</dbReference>
<keyword evidence="5" id="KW-0808">Transferase</keyword>
<dbReference type="InterPro" id="IPR050428">
    <property type="entry name" value="TCS_sensor_his_kinase"/>
</dbReference>
<dbReference type="KEGG" id="pkc:PKB_2818"/>
<keyword evidence="6 10" id="KW-0812">Transmembrane</keyword>
<keyword evidence="13" id="KW-1185">Reference proteome</keyword>
<evidence type="ECO:0000256" key="2">
    <source>
        <dbReference type="ARBA" id="ARBA00004370"/>
    </source>
</evidence>
<comment type="catalytic activity">
    <reaction evidence="1">
        <text>ATP + protein L-histidine = ADP + protein N-phospho-L-histidine.</text>
        <dbReference type="EC" id="2.7.13.3"/>
    </reaction>
</comment>
<evidence type="ECO:0000256" key="1">
    <source>
        <dbReference type="ARBA" id="ARBA00000085"/>
    </source>
</evidence>
<dbReference type="Pfam" id="PF02518">
    <property type="entry name" value="HATPase_c"/>
    <property type="match status" value="1"/>
</dbReference>
<evidence type="ECO:0000256" key="9">
    <source>
        <dbReference type="ARBA" id="ARBA00023136"/>
    </source>
</evidence>
<dbReference type="Proteomes" id="UP000025241">
    <property type="component" value="Chromosome I"/>
</dbReference>
<reference evidence="12 13" key="1">
    <citation type="submission" date="2013-03" db="EMBL/GenBank/DDBJ databases">
        <authorList>
            <person name="Linke B."/>
        </authorList>
    </citation>
    <scope>NUCLEOTIDE SEQUENCE [LARGE SCALE GENOMIC DNA]</scope>
    <source>
        <strain evidence="12 13">B13</strain>
    </source>
</reference>
<dbReference type="GO" id="GO:0000155">
    <property type="term" value="F:phosphorelay sensor kinase activity"/>
    <property type="evidence" value="ECO:0007669"/>
    <property type="project" value="InterPro"/>
</dbReference>
<evidence type="ECO:0000259" key="11">
    <source>
        <dbReference type="PROSITE" id="PS50109"/>
    </source>
</evidence>
<dbReference type="eggNOG" id="COG5002">
    <property type="taxonomic scope" value="Bacteria"/>
</dbReference>
<dbReference type="RefSeq" id="WP_043252564.1">
    <property type="nucleotide sequence ID" value="NZ_HG322950.1"/>
</dbReference>
<dbReference type="Gene3D" id="3.30.565.10">
    <property type="entry name" value="Histidine kinase-like ATPase, C-terminal domain"/>
    <property type="match status" value="1"/>
</dbReference>
<evidence type="ECO:0000256" key="7">
    <source>
        <dbReference type="ARBA" id="ARBA00022777"/>
    </source>
</evidence>
<evidence type="ECO:0000256" key="4">
    <source>
        <dbReference type="ARBA" id="ARBA00022553"/>
    </source>
</evidence>
<dbReference type="InterPro" id="IPR004358">
    <property type="entry name" value="Sig_transdc_His_kin-like_C"/>
</dbReference>
<dbReference type="InterPro" id="IPR003661">
    <property type="entry name" value="HisK_dim/P_dom"/>
</dbReference>
<comment type="subcellular location">
    <subcellularLocation>
        <location evidence="2">Membrane</location>
    </subcellularLocation>
</comment>
<dbReference type="EC" id="2.7.13.3" evidence="3"/>
<dbReference type="InterPro" id="IPR005467">
    <property type="entry name" value="His_kinase_dom"/>
</dbReference>
<organism evidence="12 13">
    <name type="scientific">Pseudomonas knackmussii (strain DSM 6978 / CCUG 54928 / LMG 23759 / B13)</name>
    <dbReference type="NCBI Taxonomy" id="1301098"/>
    <lineage>
        <taxon>Bacteria</taxon>
        <taxon>Pseudomonadati</taxon>
        <taxon>Pseudomonadota</taxon>
        <taxon>Gammaproteobacteria</taxon>
        <taxon>Pseudomonadales</taxon>
        <taxon>Pseudomonadaceae</taxon>
        <taxon>Pseudomonas</taxon>
    </lineage>
</organism>
<evidence type="ECO:0000313" key="12">
    <source>
        <dbReference type="EMBL" id="CDF84165.1"/>
    </source>
</evidence>
<evidence type="ECO:0000256" key="5">
    <source>
        <dbReference type="ARBA" id="ARBA00022679"/>
    </source>
</evidence>
<dbReference type="STRING" id="1301098.PKB_2818"/>
<dbReference type="SUPFAM" id="SSF55874">
    <property type="entry name" value="ATPase domain of HSP90 chaperone/DNA topoisomerase II/histidine kinase"/>
    <property type="match status" value="1"/>
</dbReference>
<keyword evidence="7 12" id="KW-0418">Kinase</keyword>
<dbReference type="GO" id="GO:0016020">
    <property type="term" value="C:membrane"/>
    <property type="evidence" value="ECO:0007669"/>
    <property type="project" value="UniProtKB-SubCell"/>
</dbReference>
<dbReference type="Pfam" id="PF00512">
    <property type="entry name" value="HisKA"/>
    <property type="match status" value="1"/>
</dbReference>
<dbReference type="HOGENOM" id="CLU_579851_0_0_6"/>
<dbReference type="SMART" id="SM00388">
    <property type="entry name" value="HisKA"/>
    <property type="match status" value="1"/>
</dbReference>
<dbReference type="PROSITE" id="PS50109">
    <property type="entry name" value="HIS_KIN"/>
    <property type="match status" value="1"/>
</dbReference>
<dbReference type="InterPro" id="IPR003594">
    <property type="entry name" value="HATPase_dom"/>
</dbReference>
<feature type="transmembrane region" description="Helical" evidence="10">
    <location>
        <begin position="12"/>
        <end position="30"/>
    </location>
</feature>
<evidence type="ECO:0000256" key="3">
    <source>
        <dbReference type="ARBA" id="ARBA00012438"/>
    </source>
</evidence>
<proteinExistence type="predicted"/>
<feature type="transmembrane region" description="Helical" evidence="10">
    <location>
        <begin position="172"/>
        <end position="193"/>
    </location>
</feature>
<sequence length="471" mass="51979">MLSKWPLNIKIALILFLMQALVLGGGLFWLEGWIERARMDELGERLDTQSDVIESLIVVENGRLAYQRSGEFAAELDHERDLYFAVYDDQGKLLFDSEGPEQKHRQALKTQLSTLQLTPEEARLIRVDRHAWLLQSGHINRDLNGRSVLVDVRVAINAQPVLNSVTELKRTLALVGVALLLLTALGGFMIVSLSTRNLRLFAHQLRSLKPPSFLGRPALEPRSLEEKLLFDSYTQMEEEVRKAMDSQRLFIANASHELKTPIAAVTSALQVVLSRPRPVADYVATCEDVLAEMQTLKRLSIALLDLARLDATVDGSGSAELVGTAEAAVERWQRLAMPRGIVLRKDLQIEAPCPVAGDAEQWEVILGNLLDNAIKYSPDGAEVSLALRMDSPNEVLLEVIDHGIGMSAEQVANLGQVFYRADAARSTSSSFGLGFAHAKRIAEQLGARLGVQSAEGRGTRVSLRIPRLSAD</sequence>
<dbReference type="InterPro" id="IPR036890">
    <property type="entry name" value="HATPase_C_sf"/>
</dbReference>
<gene>
    <name evidence="12" type="ORF">PKB_2818</name>
</gene>
<evidence type="ECO:0000313" key="13">
    <source>
        <dbReference type="Proteomes" id="UP000025241"/>
    </source>
</evidence>
<evidence type="ECO:0000256" key="6">
    <source>
        <dbReference type="ARBA" id="ARBA00022692"/>
    </source>
</evidence>
<protein>
    <recommendedName>
        <fullName evidence="3">histidine kinase</fullName>
        <ecNumber evidence="3">2.7.13.3</ecNumber>
    </recommendedName>
</protein>
<keyword evidence="4" id="KW-0597">Phosphoprotein</keyword>